<dbReference type="Ensembl" id="ENSZLMT00000018377.1">
    <property type="protein sequence ID" value="ENSZLMP00000017877.1"/>
    <property type="gene ID" value="ENSZLMG00000012400.1"/>
</dbReference>
<dbReference type="Proteomes" id="UP000694401">
    <property type="component" value="Unassembled WGS sequence"/>
</dbReference>
<sequence length="697" mass="76202">MALSLPQAPCKGCGTGSQSRCPSHVLVGHWGSPVVSLCPQARVLLALGPPVLTPVLVPAPSLPGPLPQVLRILERRGTKPAPDDLSAVRNNTYQMLNLLAEDRPWGDGDKDRSQGDGDMACGPILEFVAAENLLERLLCWHLQGDFTEERKVEQLKLYEMLISQARQPLLRHKPVLTPLLRLLSVCAEPASAPLENSLVLLLNQLCVSVAREPAILELFFHSHTDQGPANLIIFSLLIPFIHHEGARGQQARDALLLIMAMSASNRAVAQSITDNSYFCPVLATGLSALYSSLPRKIEVRGDDWHFLRREDWIGVSSLVLFMNSLEFCNAVIQVAHPLVQKQLVDYVHNGFLVPVMGPALHKTSVEEMIASTAYLDLFLRSVSETALLKTFLRFVLLHRHDNMTILDTLVGRINSNSRLCMVSLSLFRTLLSLNCEDVMLQLVLRYLLPCSHVMLSQKRAVRDLDIYGKTAAKFLSLIPRCCRPESPPLPRDRDEEPPSRARGMPSEPHPTIIPLAHTEASPSIPAAPRTPFLPWLGTELSLWPLRPCPPPGLMQSPLLGSLWLLVTHPCSSLLTSPSCAIPTAAPIPRPHPVPLLISALLSPWTPSHLSAEPLVLGSVKNKIESFAASQEDFPALLFKAKKYLIARGRLDWAEGPGAVPALRRTDSLGEDTAVGGAGGCVGGCAGSWEWHMGLGAF</sequence>
<reference evidence="2" key="2">
    <citation type="submission" date="2025-09" db="UniProtKB">
        <authorList>
            <consortium name="Ensembl"/>
        </authorList>
    </citation>
    <scope>IDENTIFICATION</scope>
</reference>
<feature type="compositionally biased region" description="Basic and acidic residues" evidence="1">
    <location>
        <begin position="490"/>
        <end position="499"/>
    </location>
</feature>
<evidence type="ECO:0000313" key="3">
    <source>
        <dbReference type="Proteomes" id="UP000694401"/>
    </source>
</evidence>
<dbReference type="GO" id="GO:0008333">
    <property type="term" value="P:endosome to lysosome transport"/>
    <property type="evidence" value="ECO:0007669"/>
    <property type="project" value="TreeGrafter"/>
</dbReference>
<evidence type="ECO:0000256" key="1">
    <source>
        <dbReference type="SAM" id="MobiDB-lite"/>
    </source>
</evidence>
<reference evidence="2" key="1">
    <citation type="submission" date="2025-08" db="UniProtKB">
        <authorList>
            <consortium name="Ensembl"/>
        </authorList>
    </citation>
    <scope>IDENTIFICATION</scope>
</reference>
<dbReference type="Pfam" id="PF10257">
    <property type="entry name" value="RAI16-like"/>
    <property type="match status" value="1"/>
</dbReference>
<name>A0A8D2PW05_ZOSLA</name>
<proteinExistence type="predicted"/>
<dbReference type="PANTHER" id="PTHR21705">
    <property type="entry name" value="RAI16 PROTEIN-RELATED"/>
    <property type="match status" value="1"/>
</dbReference>
<dbReference type="GO" id="GO:0007032">
    <property type="term" value="P:endosome organization"/>
    <property type="evidence" value="ECO:0007669"/>
    <property type="project" value="TreeGrafter"/>
</dbReference>
<dbReference type="GO" id="GO:0007040">
    <property type="term" value="P:lysosome organization"/>
    <property type="evidence" value="ECO:0007669"/>
    <property type="project" value="TreeGrafter"/>
</dbReference>
<dbReference type="AlphaFoldDB" id="A0A8D2PW05"/>
<accession>A0A8D2PW05</accession>
<dbReference type="InterPro" id="IPR019384">
    <property type="entry name" value="FHIP"/>
</dbReference>
<organism evidence="2 3">
    <name type="scientific">Zosterops lateralis melanops</name>
    <dbReference type="NCBI Taxonomy" id="1220523"/>
    <lineage>
        <taxon>Eukaryota</taxon>
        <taxon>Metazoa</taxon>
        <taxon>Chordata</taxon>
        <taxon>Craniata</taxon>
        <taxon>Vertebrata</taxon>
        <taxon>Euteleostomi</taxon>
        <taxon>Archelosauria</taxon>
        <taxon>Archosauria</taxon>
        <taxon>Dinosauria</taxon>
        <taxon>Saurischia</taxon>
        <taxon>Theropoda</taxon>
        <taxon>Coelurosauria</taxon>
        <taxon>Aves</taxon>
        <taxon>Neognathae</taxon>
        <taxon>Neoaves</taxon>
        <taxon>Telluraves</taxon>
        <taxon>Australaves</taxon>
        <taxon>Passeriformes</taxon>
        <taxon>Sylvioidea</taxon>
        <taxon>Zosteropidae</taxon>
        <taxon>Zosterops</taxon>
    </lineage>
</organism>
<dbReference type="GO" id="GO:0070695">
    <property type="term" value="C:FHF complex"/>
    <property type="evidence" value="ECO:0007669"/>
    <property type="project" value="TreeGrafter"/>
</dbReference>
<dbReference type="GO" id="GO:0045022">
    <property type="term" value="P:early endosome to late endosome transport"/>
    <property type="evidence" value="ECO:0007669"/>
    <property type="project" value="TreeGrafter"/>
</dbReference>
<feature type="region of interest" description="Disordered" evidence="1">
    <location>
        <begin position="485"/>
        <end position="510"/>
    </location>
</feature>
<dbReference type="PANTHER" id="PTHR21705:SF4">
    <property type="entry name" value="FHF COMPLEX SUBUNIT HOOK-INTERACTING PROTEIN 1B"/>
    <property type="match status" value="1"/>
</dbReference>
<keyword evidence="3" id="KW-1185">Reference proteome</keyword>
<protein>
    <submittedName>
        <fullName evidence="2">Family with sequence similarity 160 member A2</fullName>
    </submittedName>
</protein>
<evidence type="ECO:0000313" key="2">
    <source>
        <dbReference type="Ensembl" id="ENSZLMP00000017877.1"/>
    </source>
</evidence>